<reference evidence="1 2" key="1">
    <citation type="submission" date="2015-04" db="EMBL/GenBank/DDBJ databases">
        <title>Complete genome sequence of Schizopora paradoxa KUC8140, a cosmopolitan wood degrader in East Asia.</title>
        <authorList>
            <consortium name="DOE Joint Genome Institute"/>
            <person name="Min B."/>
            <person name="Park H."/>
            <person name="Jang Y."/>
            <person name="Kim J.-J."/>
            <person name="Kim K.H."/>
            <person name="Pangilinan J."/>
            <person name="Lipzen A."/>
            <person name="Riley R."/>
            <person name="Grigoriev I.V."/>
            <person name="Spatafora J.W."/>
            <person name="Choi I.-G."/>
        </authorList>
    </citation>
    <scope>NUCLEOTIDE SEQUENCE [LARGE SCALE GENOMIC DNA]</scope>
    <source>
        <strain evidence="1 2">KUC8140</strain>
    </source>
</reference>
<accession>A0A0H2RAG2</accession>
<dbReference type="AlphaFoldDB" id="A0A0H2RAG2"/>
<protein>
    <submittedName>
        <fullName evidence="1">Uncharacterized protein</fullName>
    </submittedName>
</protein>
<keyword evidence="2" id="KW-1185">Reference proteome</keyword>
<evidence type="ECO:0000313" key="1">
    <source>
        <dbReference type="EMBL" id="KLO06463.1"/>
    </source>
</evidence>
<dbReference type="EMBL" id="KQ086205">
    <property type="protein sequence ID" value="KLO06463.1"/>
    <property type="molecule type" value="Genomic_DNA"/>
</dbReference>
<proteinExistence type="predicted"/>
<dbReference type="InParanoid" id="A0A0H2RAG2"/>
<organism evidence="1 2">
    <name type="scientific">Schizopora paradoxa</name>
    <dbReference type="NCBI Taxonomy" id="27342"/>
    <lineage>
        <taxon>Eukaryota</taxon>
        <taxon>Fungi</taxon>
        <taxon>Dikarya</taxon>
        <taxon>Basidiomycota</taxon>
        <taxon>Agaricomycotina</taxon>
        <taxon>Agaricomycetes</taxon>
        <taxon>Hymenochaetales</taxon>
        <taxon>Schizoporaceae</taxon>
        <taxon>Schizopora</taxon>
    </lineage>
</organism>
<name>A0A0H2RAG2_9AGAM</name>
<evidence type="ECO:0000313" key="2">
    <source>
        <dbReference type="Proteomes" id="UP000053477"/>
    </source>
</evidence>
<dbReference type="Proteomes" id="UP000053477">
    <property type="component" value="Unassembled WGS sequence"/>
</dbReference>
<gene>
    <name evidence="1" type="ORF">SCHPADRAFT_895417</name>
</gene>
<sequence>MSECGYLGVYWRVWQVSLAKAGDQWALLWEDRQEVCCRSKAFARPRQWGAWYRRPRSEAVSGNKVSARPSEWGAKLCRPWCTELEGMPGAECGWGHEAHGCSLASKRGPMRDGRGRMLCQAGDFADCSDGRAMEGDRDLDLGMESNGVWSMGRGLATGTWAWARVLGLARGFPDEGLVTSSVTRSGRRRRPRMREKRSGVRTANPVEILFNLWEFIP</sequence>